<keyword evidence="6" id="KW-0624">Polysaccharide degradation</keyword>
<dbReference type="GO" id="GO:0005576">
    <property type="term" value="C:extracellular region"/>
    <property type="evidence" value="ECO:0007669"/>
    <property type="project" value="TreeGrafter"/>
</dbReference>
<evidence type="ECO:0000313" key="11">
    <source>
        <dbReference type="EMBL" id="KAJ3837052.1"/>
    </source>
</evidence>
<dbReference type="PANTHER" id="PTHR11177">
    <property type="entry name" value="CHITINASE"/>
    <property type="match status" value="1"/>
</dbReference>
<evidence type="ECO:0000256" key="2">
    <source>
        <dbReference type="ARBA" id="ARBA00022801"/>
    </source>
</evidence>
<dbReference type="Pfam" id="PF00787">
    <property type="entry name" value="PX"/>
    <property type="match status" value="1"/>
</dbReference>
<gene>
    <name evidence="11" type="ORF">F5878DRAFT_234564</name>
</gene>
<dbReference type="GO" id="GO:0008843">
    <property type="term" value="F:endochitinase activity"/>
    <property type="evidence" value="ECO:0007669"/>
    <property type="project" value="UniProtKB-EC"/>
</dbReference>
<evidence type="ECO:0000259" key="10">
    <source>
        <dbReference type="PROSITE" id="PS51910"/>
    </source>
</evidence>
<dbReference type="Gene3D" id="3.30.1520.10">
    <property type="entry name" value="Phox-like domain"/>
    <property type="match status" value="1"/>
</dbReference>
<dbReference type="InterPro" id="IPR001683">
    <property type="entry name" value="PX_dom"/>
</dbReference>
<keyword evidence="12" id="KW-1185">Reference proteome</keyword>
<feature type="domain" description="PX" evidence="9">
    <location>
        <begin position="2"/>
        <end position="119"/>
    </location>
</feature>
<evidence type="ECO:0000256" key="5">
    <source>
        <dbReference type="ARBA" id="ARBA00023295"/>
    </source>
</evidence>
<dbReference type="InterPro" id="IPR036871">
    <property type="entry name" value="PX_dom_sf"/>
</dbReference>
<evidence type="ECO:0000256" key="7">
    <source>
        <dbReference type="RuleBase" id="RU000489"/>
    </source>
</evidence>
<evidence type="ECO:0000256" key="8">
    <source>
        <dbReference type="SAM" id="MobiDB-lite"/>
    </source>
</evidence>
<keyword evidence="4" id="KW-0119">Carbohydrate metabolism</keyword>
<dbReference type="Pfam" id="PF00704">
    <property type="entry name" value="Glyco_hydro_18"/>
    <property type="match status" value="1"/>
</dbReference>
<dbReference type="SUPFAM" id="SSF51445">
    <property type="entry name" value="(Trans)glycosidases"/>
    <property type="match status" value="1"/>
</dbReference>
<dbReference type="SMART" id="SM00312">
    <property type="entry name" value="PX"/>
    <property type="match status" value="1"/>
</dbReference>
<dbReference type="InterPro" id="IPR050314">
    <property type="entry name" value="Glycosyl_Hydrlase_18"/>
</dbReference>
<name>A0AA38P654_9AGAR</name>
<evidence type="ECO:0000256" key="6">
    <source>
        <dbReference type="ARBA" id="ARBA00023326"/>
    </source>
</evidence>
<dbReference type="InterPro" id="IPR017853">
    <property type="entry name" value="GH"/>
</dbReference>
<dbReference type="EMBL" id="MU806274">
    <property type="protein sequence ID" value="KAJ3837052.1"/>
    <property type="molecule type" value="Genomic_DNA"/>
</dbReference>
<dbReference type="PROSITE" id="PS50195">
    <property type="entry name" value="PX"/>
    <property type="match status" value="1"/>
</dbReference>
<evidence type="ECO:0000256" key="3">
    <source>
        <dbReference type="ARBA" id="ARBA00023024"/>
    </source>
</evidence>
<dbReference type="PROSITE" id="PS51910">
    <property type="entry name" value="GH18_2"/>
    <property type="match status" value="1"/>
</dbReference>
<dbReference type="SMART" id="SM00636">
    <property type="entry name" value="Glyco_18"/>
    <property type="match status" value="1"/>
</dbReference>
<dbReference type="GO" id="GO:0035091">
    <property type="term" value="F:phosphatidylinositol binding"/>
    <property type="evidence" value="ECO:0007669"/>
    <property type="project" value="InterPro"/>
</dbReference>
<dbReference type="PROSITE" id="PS01095">
    <property type="entry name" value="GH18_1"/>
    <property type="match status" value="1"/>
</dbReference>
<dbReference type="InterPro" id="IPR001223">
    <property type="entry name" value="Glyco_hydro18_cat"/>
</dbReference>
<dbReference type="GO" id="GO:0000272">
    <property type="term" value="P:polysaccharide catabolic process"/>
    <property type="evidence" value="ECO:0007669"/>
    <property type="project" value="UniProtKB-KW"/>
</dbReference>
<dbReference type="Gene3D" id="3.20.20.80">
    <property type="entry name" value="Glycosidases"/>
    <property type="match status" value="1"/>
</dbReference>
<dbReference type="SUPFAM" id="SSF64268">
    <property type="entry name" value="PX domain"/>
    <property type="match status" value="1"/>
</dbReference>
<reference evidence="11" key="1">
    <citation type="submission" date="2022-08" db="EMBL/GenBank/DDBJ databases">
        <authorList>
            <consortium name="DOE Joint Genome Institute"/>
            <person name="Min B."/>
            <person name="Riley R."/>
            <person name="Sierra-Patev S."/>
            <person name="Naranjo-Ortiz M."/>
            <person name="Looney B."/>
            <person name="Konkel Z."/>
            <person name="Slot J.C."/>
            <person name="Sakamoto Y."/>
            <person name="Steenwyk J.L."/>
            <person name="Rokas A."/>
            <person name="Carro J."/>
            <person name="Camarero S."/>
            <person name="Ferreira P."/>
            <person name="Molpeceres G."/>
            <person name="Ruiz-Duenas F.J."/>
            <person name="Serrano A."/>
            <person name="Henrissat B."/>
            <person name="Drula E."/>
            <person name="Hughes K.W."/>
            <person name="Mata J.L."/>
            <person name="Ishikawa N.K."/>
            <person name="Vargas-Isla R."/>
            <person name="Ushijima S."/>
            <person name="Smith C.A."/>
            <person name="Ahrendt S."/>
            <person name="Andreopoulos W."/>
            <person name="He G."/>
            <person name="Labutti K."/>
            <person name="Lipzen A."/>
            <person name="Ng V."/>
            <person name="Sandor L."/>
            <person name="Barry K."/>
            <person name="Martinez A.T."/>
            <person name="Xiao Y."/>
            <person name="Gibbons J.G."/>
            <person name="Terashima K."/>
            <person name="Hibbett D.S."/>
            <person name="Grigoriev I.V."/>
        </authorList>
    </citation>
    <scope>NUCLEOTIDE SEQUENCE</scope>
    <source>
        <strain evidence="11">TFB9207</strain>
    </source>
</reference>
<keyword evidence="2 7" id="KW-0378">Hydrolase</keyword>
<comment type="caution">
    <text evidence="11">The sequence shown here is derived from an EMBL/GenBank/DDBJ whole genome shotgun (WGS) entry which is preliminary data.</text>
</comment>
<proteinExistence type="predicted"/>
<feature type="region of interest" description="Disordered" evidence="8">
    <location>
        <begin position="460"/>
        <end position="496"/>
    </location>
</feature>
<dbReference type="GO" id="GO:0006032">
    <property type="term" value="P:chitin catabolic process"/>
    <property type="evidence" value="ECO:0007669"/>
    <property type="project" value="UniProtKB-KW"/>
</dbReference>
<sequence>MASSPFVSIDTHTTASSPRPHILYTVEVNRGGNRVVVNKRYSEFLALHHALQPGQDIAVSLPPKRILVTSFVPSAWLDDVLIKERKTGLAAYLTAILAHPMYHNAPAVNEFLSTDETNQSGTAHAKIDLEDALPSTLSRQSALKLKSQLLSGDGEVAVATDGKVTADATLIAAAYYPDWSESAFPPESLDYTRFSILFFAFAIPNSSNTLNWDSGSQDMLTRTVTAARNSGAGTKVVLSVGGWGGSVYFSQCVGSAANRTTFLNTLVSAVNTFGLDGIDIDWEYPNEVGAGNINSPSDAANLLTFLTQLRSALGSSKIISAAVPDVPWLGSNGSPLTDVSAYAAQMTYINIMNYDIFQSSSTPGPNAPLGNLCGTSSLPQYSAQAALAQWGAAGFPASKMLLGLPLYGYVSNSTKTALTGSLVDPSTLEQALKTDSNGTTTLKAKPGSHARSRMTIPVMKSTGGQADDGKINGGAGTGKGKGKGKKKSKSTNGGSIEHDTAAAANLQGWYGQQIPFSSIVASGALVKNADGTYGGGGGFTEGWDNCSDTPFLFNTSQSTVVTYDDTFSLGDKATFAKQNGMAGCFTWSLDQDDGVTLQNVIRANLGLP</sequence>
<dbReference type="InterPro" id="IPR011583">
    <property type="entry name" value="Chitinase_II/V-like_cat"/>
</dbReference>
<dbReference type="CDD" id="cd06093">
    <property type="entry name" value="PX_domain"/>
    <property type="match status" value="1"/>
</dbReference>
<accession>A0AA38P654</accession>
<evidence type="ECO:0000256" key="4">
    <source>
        <dbReference type="ARBA" id="ARBA00023277"/>
    </source>
</evidence>
<keyword evidence="3" id="KW-0146">Chitin degradation</keyword>
<dbReference type="AlphaFoldDB" id="A0AA38P654"/>
<feature type="compositionally biased region" description="Basic residues" evidence="8">
    <location>
        <begin position="480"/>
        <end position="489"/>
    </location>
</feature>
<dbReference type="InterPro" id="IPR029070">
    <property type="entry name" value="Chitinase_insertion_sf"/>
</dbReference>
<evidence type="ECO:0000256" key="1">
    <source>
        <dbReference type="ARBA" id="ARBA00000822"/>
    </source>
</evidence>
<dbReference type="PANTHER" id="PTHR11177:SF317">
    <property type="entry name" value="CHITINASE 12-RELATED"/>
    <property type="match status" value="1"/>
</dbReference>
<dbReference type="Gene3D" id="3.10.50.10">
    <property type="match status" value="1"/>
</dbReference>
<organism evidence="11 12">
    <name type="scientific">Lentinula raphanica</name>
    <dbReference type="NCBI Taxonomy" id="153919"/>
    <lineage>
        <taxon>Eukaryota</taxon>
        <taxon>Fungi</taxon>
        <taxon>Dikarya</taxon>
        <taxon>Basidiomycota</taxon>
        <taxon>Agaricomycotina</taxon>
        <taxon>Agaricomycetes</taxon>
        <taxon>Agaricomycetidae</taxon>
        <taxon>Agaricales</taxon>
        <taxon>Marasmiineae</taxon>
        <taxon>Omphalotaceae</taxon>
        <taxon>Lentinula</taxon>
    </lineage>
</organism>
<evidence type="ECO:0000259" key="9">
    <source>
        <dbReference type="PROSITE" id="PS50195"/>
    </source>
</evidence>
<dbReference type="GO" id="GO:0008061">
    <property type="term" value="F:chitin binding"/>
    <property type="evidence" value="ECO:0007669"/>
    <property type="project" value="InterPro"/>
</dbReference>
<comment type="catalytic activity">
    <reaction evidence="1">
        <text>Random endo-hydrolysis of N-acetyl-beta-D-glucosaminide (1-&gt;4)-beta-linkages in chitin and chitodextrins.</text>
        <dbReference type="EC" id="3.2.1.14"/>
    </reaction>
</comment>
<evidence type="ECO:0000313" key="12">
    <source>
        <dbReference type="Proteomes" id="UP001163846"/>
    </source>
</evidence>
<dbReference type="InterPro" id="IPR001579">
    <property type="entry name" value="Glyco_hydro_18_chit_AS"/>
</dbReference>
<dbReference type="Proteomes" id="UP001163846">
    <property type="component" value="Unassembled WGS sequence"/>
</dbReference>
<protein>
    <submittedName>
        <fullName evidence="11">Glycoside hydrolase family 18 protein</fullName>
    </submittedName>
</protein>
<keyword evidence="5 7" id="KW-0326">Glycosidase</keyword>
<feature type="domain" description="GH18" evidence="10">
    <location>
        <begin position="170"/>
        <end position="608"/>
    </location>
</feature>